<dbReference type="GO" id="GO:0000724">
    <property type="term" value="P:double-strand break repair via homologous recombination"/>
    <property type="evidence" value="ECO:0007669"/>
    <property type="project" value="TreeGrafter"/>
</dbReference>
<dbReference type="PANTHER" id="PTHR10150">
    <property type="entry name" value="DNA REPAIR ENDONUCLEASE XPF"/>
    <property type="match status" value="1"/>
</dbReference>
<dbReference type="AlphaFoldDB" id="A0AAF0J7M3"/>
<dbReference type="InterPro" id="IPR010994">
    <property type="entry name" value="RuvA_2-like"/>
</dbReference>
<dbReference type="SMART" id="SM00891">
    <property type="entry name" value="ERCC4"/>
    <property type="match status" value="1"/>
</dbReference>
<keyword evidence="7" id="KW-0238">DNA-binding</keyword>
<comment type="subcellular location">
    <subcellularLocation>
        <location evidence="1">Nucleus</location>
    </subcellularLocation>
</comment>
<evidence type="ECO:0000256" key="4">
    <source>
        <dbReference type="ARBA" id="ARBA00022759"/>
    </source>
</evidence>
<reference evidence="11" key="1">
    <citation type="submission" date="2023-03" db="EMBL/GenBank/DDBJ databases">
        <title>Mating type loci evolution in Malassezia.</title>
        <authorList>
            <person name="Coelho M.A."/>
        </authorList>
    </citation>
    <scope>NUCLEOTIDE SEQUENCE</scope>
    <source>
        <strain evidence="11">CBS 11721</strain>
    </source>
</reference>
<keyword evidence="3" id="KW-0540">Nuclease</keyword>
<dbReference type="SUPFAM" id="SSF52980">
    <property type="entry name" value="Restriction endonuclease-like"/>
    <property type="match status" value="1"/>
</dbReference>
<dbReference type="GO" id="GO:0000712">
    <property type="term" value="P:resolution of meiotic recombination intermediates"/>
    <property type="evidence" value="ECO:0007669"/>
    <property type="project" value="TreeGrafter"/>
</dbReference>
<evidence type="ECO:0000313" key="11">
    <source>
        <dbReference type="EMBL" id="WFD35819.1"/>
    </source>
</evidence>
<dbReference type="InterPro" id="IPR011335">
    <property type="entry name" value="Restrct_endonuc-II-like"/>
</dbReference>
<accession>A0AAF0J7M3</accession>
<dbReference type="EMBL" id="CP119879">
    <property type="protein sequence ID" value="WFD35819.1"/>
    <property type="molecule type" value="Genomic_DNA"/>
</dbReference>
<dbReference type="InterPro" id="IPR047520">
    <property type="entry name" value="XPF_nuclease"/>
</dbReference>
<keyword evidence="12" id="KW-1185">Reference proteome</keyword>
<dbReference type="GO" id="GO:1901255">
    <property type="term" value="P:nucleotide-excision repair involved in interstrand cross-link repair"/>
    <property type="evidence" value="ECO:0007669"/>
    <property type="project" value="TreeGrafter"/>
</dbReference>
<dbReference type="Pfam" id="PF02732">
    <property type="entry name" value="ERCC4"/>
    <property type="match status" value="1"/>
</dbReference>
<keyword evidence="4" id="KW-0255">Endonuclease</keyword>
<dbReference type="FunFam" id="3.40.50.10130:FF:000002">
    <property type="entry name" value="DNA repair endonuclease XPF"/>
    <property type="match status" value="1"/>
</dbReference>
<feature type="domain" description="ERCC4" evidence="10">
    <location>
        <begin position="186"/>
        <end position="266"/>
    </location>
</feature>
<keyword evidence="9" id="KW-0539">Nucleus</keyword>
<gene>
    <name evidence="11" type="primary">rad16</name>
    <name evidence="11" type="ORF">MCUN1_002687</name>
</gene>
<dbReference type="Proteomes" id="UP001219933">
    <property type="component" value="Chromosome 3"/>
</dbReference>
<evidence type="ECO:0000256" key="9">
    <source>
        <dbReference type="ARBA" id="ARBA00023242"/>
    </source>
</evidence>
<evidence type="ECO:0000256" key="6">
    <source>
        <dbReference type="ARBA" id="ARBA00022801"/>
    </source>
</evidence>
<evidence type="ECO:0000256" key="3">
    <source>
        <dbReference type="ARBA" id="ARBA00022722"/>
    </source>
</evidence>
<sequence length="406" mass="45915">MAPMEERAENRASKLVEQETEIFANNMVSDDPDVELISATKVSVDTLSASTVNDYFGVVDLDNVVIVRKYSRDDDAMLQELRPRFVIMYEPSHAFVRHIEVYRSVESVQLQVYFMMYTDSVEEHMYLGGLRREKDAFEKLISQKGTMVLPFRAGSEQPDFDSGQRHLRIISSRVGGGQKITEKPPTVIVDTREFRADLPITLHSIGINVVPRALSVGDYVLSPEMCVERKSLDDLVKSFNDGRLYEQCERMSTHYEHPILLIEFEAEQSFTLQSFGEISGPVRPLESDIQSKLVMLVSKFRRLNIIWSSSPSSTADIFMELKQIYDEPDPAAAAAVGQEHGGVGNTYNSTPVEMLRKMPGVTSKNYSIICSKVKNMHALCHMSSESIQDLIGIEPGRKLYAFLHKR</sequence>
<organism evidence="11 12">
    <name type="scientific">Malassezia cuniculi</name>
    <dbReference type="NCBI Taxonomy" id="948313"/>
    <lineage>
        <taxon>Eukaryota</taxon>
        <taxon>Fungi</taxon>
        <taxon>Dikarya</taxon>
        <taxon>Basidiomycota</taxon>
        <taxon>Ustilaginomycotina</taxon>
        <taxon>Malasseziomycetes</taxon>
        <taxon>Malasseziales</taxon>
        <taxon>Malasseziaceae</taxon>
        <taxon>Malassezia</taxon>
    </lineage>
</organism>
<dbReference type="GO" id="GO:0003697">
    <property type="term" value="F:single-stranded DNA binding"/>
    <property type="evidence" value="ECO:0007669"/>
    <property type="project" value="TreeGrafter"/>
</dbReference>
<dbReference type="GO" id="GO:0000014">
    <property type="term" value="F:single-stranded DNA endodeoxyribonuclease activity"/>
    <property type="evidence" value="ECO:0007669"/>
    <property type="project" value="TreeGrafter"/>
</dbReference>
<evidence type="ECO:0000313" key="12">
    <source>
        <dbReference type="Proteomes" id="UP001219933"/>
    </source>
</evidence>
<dbReference type="InterPro" id="IPR006166">
    <property type="entry name" value="ERCC4_domain"/>
</dbReference>
<keyword evidence="6" id="KW-0378">Hydrolase</keyword>
<name>A0AAF0J7M3_9BASI</name>
<dbReference type="GO" id="GO:0003684">
    <property type="term" value="F:damaged DNA binding"/>
    <property type="evidence" value="ECO:0007669"/>
    <property type="project" value="TreeGrafter"/>
</dbReference>
<keyword evidence="8" id="KW-0234">DNA repair</keyword>
<dbReference type="Gene3D" id="3.40.50.10130">
    <property type="match status" value="1"/>
</dbReference>
<dbReference type="Gene3D" id="1.10.150.20">
    <property type="entry name" value="5' to 3' exonuclease, C-terminal subdomain"/>
    <property type="match status" value="1"/>
</dbReference>
<keyword evidence="5" id="KW-0227">DNA damage</keyword>
<evidence type="ECO:0000256" key="7">
    <source>
        <dbReference type="ARBA" id="ARBA00023125"/>
    </source>
</evidence>
<protein>
    <submittedName>
        <fullName evidence="11">DNA repair protein RAD16</fullName>
    </submittedName>
</protein>
<proteinExistence type="inferred from homology"/>
<comment type="similarity">
    <text evidence="2">Belongs to the XPF family.</text>
</comment>
<evidence type="ECO:0000256" key="5">
    <source>
        <dbReference type="ARBA" id="ARBA00022763"/>
    </source>
</evidence>
<dbReference type="PANTHER" id="PTHR10150:SF0">
    <property type="entry name" value="DNA REPAIR ENDONUCLEASE XPF"/>
    <property type="match status" value="1"/>
</dbReference>
<evidence type="ECO:0000256" key="1">
    <source>
        <dbReference type="ARBA" id="ARBA00004123"/>
    </source>
</evidence>
<evidence type="ECO:0000256" key="2">
    <source>
        <dbReference type="ARBA" id="ARBA00010015"/>
    </source>
</evidence>
<dbReference type="CDD" id="cd20078">
    <property type="entry name" value="XPF_nuclease_XPF_euk"/>
    <property type="match status" value="1"/>
</dbReference>
<dbReference type="SUPFAM" id="SSF47781">
    <property type="entry name" value="RuvA domain 2-like"/>
    <property type="match status" value="1"/>
</dbReference>
<evidence type="ECO:0000256" key="8">
    <source>
        <dbReference type="ARBA" id="ARBA00023204"/>
    </source>
</evidence>
<dbReference type="GO" id="GO:0000110">
    <property type="term" value="C:nucleotide-excision repair factor 1 complex"/>
    <property type="evidence" value="ECO:0007669"/>
    <property type="project" value="TreeGrafter"/>
</dbReference>
<evidence type="ECO:0000259" key="10">
    <source>
        <dbReference type="SMART" id="SM00891"/>
    </source>
</evidence>